<keyword evidence="5" id="KW-1185">Reference proteome</keyword>
<evidence type="ECO:0000256" key="1">
    <source>
        <dbReference type="ARBA" id="ARBA00023125"/>
    </source>
</evidence>
<accession>A0A409YDP8</accession>
<dbReference type="PANTHER" id="PTHR34605:SF3">
    <property type="entry name" value="P CELL-TYPE AGGLUTINATION PROTEIN MAP4-LIKE-RELATED"/>
    <property type="match status" value="1"/>
</dbReference>
<dbReference type="SUPFAM" id="SSF47823">
    <property type="entry name" value="lambda integrase-like, N-terminal domain"/>
    <property type="match status" value="1"/>
</dbReference>
<dbReference type="GO" id="GO:0006310">
    <property type="term" value="P:DNA recombination"/>
    <property type="evidence" value="ECO:0007669"/>
    <property type="project" value="UniProtKB-KW"/>
</dbReference>
<reference evidence="4 5" key="1">
    <citation type="journal article" date="2018" name="Evol. Lett.">
        <title>Horizontal gene cluster transfer increased hallucinogenic mushroom diversity.</title>
        <authorList>
            <person name="Reynolds H.T."/>
            <person name="Vijayakumar V."/>
            <person name="Gluck-Thaler E."/>
            <person name="Korotkin H.B."/>
            <person name="Matheny P.B."/>
            <person name="Slot J.C."/>
        </authorList>
    </citation>
    <scope>NUCLEOTIDE SEQUENCE [LARGE SCALE GENOMIC DNA]</scope>
    <source>
        <strain evidence="4 5">2629</strain>
    </source>
</reference>
<protein>
    <recommendedName>
        <fullName evidence="6">Reverse transcriptase domain-containing protein</fullName>
    </recommendedName>
</protein>
<dbReference type="PANTHER" id="PTHR34605">
    <property type="entry name" value="PHAGE_INTEGRASE DOMAIN-CONTAINING PROTEIN"/>
    <property type="match status" value="1"/>
</dbReference>
<dbReference type="InParanoid" id="A0A409YDP8"/>
<dbReference type="SUPFAM" id="SSF56349">
    <property type="entry name" value="DNA breaking-rejoining enzymes"/>
    <property type="match status" value="1"/>
</dbReference>
<sequence>MPPVPNVRFPDTISKMNKVALVAACTFLNLPSHGTVVLLRNRLITWARAHRDEYQNDPEYAGFYRTKGVRQQQVAHHDADEEESIDQPDNSDNEEEQDEQQPPPPPPSEHSFSSFSGIRSQRSESNPSEHDERSVSPERSLSHHSSHTNGTARSHDEGSQPNDHGHRHSDTVMIVKIGDHPTHLTPSITIASTLTLGIVGFKAHSHKMPIETMPMAVDPLTDASSVVPTITIPAVVLKPPSPTENLCSYHPNKTPNTLELTETVVPTVSHGTAKTPSVKMDVAPAVTLAPSVEIKSTTLNAAPSPPPSLLPVVTCLVADAWELALIQAGKFDEFRDIPDGIRNGFDLGTRSATPSVTYIPPNHTSAISHPNAVISNIHTELANRRYTGPFSPDRLENLIGPFRTSPLGVVPKNGSDQFRLVQNFSFPYDDPLVSSVNNNIDTTNLFCDWGTFQRAADIVRNAPPNTLAATLDVDSAFRRCPIHPSQQRNFVVSWMGLCYIDHCTPFGARSSGFIFGRIADAFTTILQSNKIGPVINWVDDFAFFNYPSPTFTLSCPIYTYSLDSIYSLASSLGWPWKLSKTTPFHSTFKYLGFLWNLISKTVEIPEEKKTKYLSKLTRWPRHTPKSPLLTTTTVMPFPSITKLTSSSLSSLKPYLSPSDIANLQDALSLSWAPRTLKSYSSAVKEYTNFCKRRAIPHYLQFPAHETALCAFAASFLGQYSISTVRNKLSGLKSFHVAHNMQWNESPRLKAVLRGIQRATPSSSIRPKRQPITTSMLTKLISQLNPHDSLDVCVAACATTAFWGQCRLGELLPTSASISHPNIRDLPSRSHLRRSASSKHRNSFFKLYLPKTKTQFKGDVVILNSRTHNSNPLPLLRRHLAVNQLPSNTPLFAYCPSDEYGTSFRVLTKRHFLSRCNKIWSSLGYARVTGHAFRIGGTTKLLSSGVPPDVVKATGRWSSDSFLRYWRNIGQIARAQEQPSNTS</sequence>
<evidence type="ECO:0008006" key="6">
    <source>
        <dbReference type="Google" id="ProtNLM"/>
    </source>
</evidence>
<evidence type="ECO:0000313" key="5">
    <source>
        <dbReference type="Proteomes" id="UP000284842"/>
    </source>
</evidence>
<dbReference type="OrthoDB" id="3254696at2759"/>
<organism evidence="4 5">
    <name type="scientific">Panaeolus cyanescens</name>
    <dbReference type="NCBI Taxonomy" id="181874"/>
    <lineage>
        <taxon>Eukaryota</taxon>
        <taxon>Fungi</taxon>
        <taxon>Dikarya</taxon>
        <taxon>Basidiomycota</taxon>
        <taxon>Agaricomycotina</taxon>
        <taxon>Agaricomycetes</taxon>
        <taxon>Agaricomycetidae</taxon>
        <taxon>Agaricales</taxon>
        <taxon>Agaricineae</taxon>
        <taxon>Galeropsidaceae</taxon>
        <taxon>Panaeolus</taxon>
    </lineage>
</organism>
<evidence type="ECO:0000256" key="3">
    <source>
        <dbReference type="SAM" id="MobiDB-lite"/>
    </source>
</evidence>
<dbReference type="AlphaFoldDB" id="A0A409YDP8"/>
<dbReference type="EMBL" id="NHTK01001272">
    <property type="protein sequence ID" value="PPR01104.1"/>
    <property type="molecule type" value="Genomic_DNA"/>
</dbReference>
<evidence type="ECO:0000313" key="4">
    <source>
        <dbReference type="EMBL" id="PPR01104.1"/>
    </source>
</evidence>
<keyword evidence="2" id="KW-0233">DNA recombination</keyword>
<dbReference type="GO" id="GO:0015074">
    <property type="term" value="P:DNA integration"/>
    <property type="evidence" value="ECO:0007669"/>
    <property type="project" value="InterPro"/>
</dbReference>
<dbReference type="InterPro" id="IPR013762">
    <property type="entry name" value="Integrase-like_cat_sf"/>
</dbReference>
<keyword evidence="1" id="KW-0238">DNA-binding</keyword>
<dbReference type="InterPro" id="IPR010998">
    <property type="entry name" value="Integrase_recombinase_N"/>
</dbReference>
<dbReference type="STRING" id="181874.A0A409YDP8"/>
<feature type="compositionally biased region" description="Polar residues" evidence="3">
    <location>
        <begin position="110"/>
        <end position="126"/>
    </location>
</feature>
<dbReference type="Gene3D" id="1.10.443.10">
    <property type="entry name" value="Intergrase catalytic core"/>
    <property type="match status" value="1"/>
</dbReference>
<name>A0A409YDP8_9AGAR</name>
<comment type="caution">
    <text evidence="4">The sequence shown here is derived from an EMBL/GenBank/DDBJ whole genome shotgun (WGS) entry which is preliminary data.</text>
</comment>
<dbReference type="InterPro" id="IPR011010">
    <property type="entry name" value="DNA_brk_join_enz"/>
</dbReference>
<feature type="compositionally biased region" description="Acidic residues" evidence="3">
    <location>
        <begin position="80"/>
        <end position="99"/>
    </location>
</feature>
<dbReference type="Gene3D" id="1.10.150.130">
    <property type="match status" value="1"/>
</dbReference>
<feature type="region of interest" description="Disordered" evidence="3">
    <location>
        <begin position="69"/>
        <end position="167"/>
    </location>
</feature>
<dbReference type="Proteomes" id="UP000284842">
    <property type="component" value="Unassembled WGS sequence"/>
</dbReference>
<proteinExistence type="predicted"/>
<dbReference type="InterPro" id="IPR052925">
    <property type="entry name" value="Phage_Integrase-like_Recomb"/>
</dbReference>
<evidence type="ECO:0000256" key="2">
    <source>
        <dbReference type="ARBA" id="ARBA00023172"/>
    </source>
</evidence>
<dbReference type="GO" id="GO:0003677">
    <property type="term" value="F:DNA binding"/>
    <property type="evidence" value="ECO:0007669"/>
    <property type="project" value="UniProtKB-KW"/>
</dbReference>
<feature type="compositionally biased region" description="Basic and acidic residues" evidence="3">
    <location>
        <begin position="127"/>
        <end position="136"/>
    </location>
</feature>
<dbReference type="InterPro" id="IPR043502">
    <property type="entry name" value="DNA/RNA_pol_sf"/>
</dbReference>
<gene>
    <name evidence="4" type="ORF">CVT24_000412</name>
</gene>
<dbReference type="SUPFAM" id="SSF56672">
    <property type="entry name" value="DNA/RNA polymerases"/>
    <property type="match status" value="1"/>
</dbReference>